<proteinExistence type="predicted"/>
<reference evidence="4 5" key="1">
    <citation type="journal article" date="2009" name="Genome Res.">
        <title>Comparative genomics of the fungal pathogens Candida dubliniensis and Candida albicans.</title>
        <authorList>
            <person name="Jackson A.P."/>
            <person name="Gamble J.A."/>
            <person name="Yeomans T."/>
            <person name="Moran G.P."/>
            <person name="Saunders D."/>
            <person name="Harris D."/>
            <person name="Aslett M."/>
            <person name="Barrell J.F."/>
            <person name="Butler G."/>
            <person name="Citiulo F."/>
            <person name="Coleman D.C."/>
            <person name="de Groot P.W.J."/>
            <person name="Goodwin T.J."/>
            <person name="Quail M.A."/>
            <person name="McQuillan J."/>
            <person name="Munro C.A."/>
            <person name="Pain A."/>
            <person name="Poulter R.T."/>
            <person name="Rajandream M.A."/>
            <person name="Renauld H."/>
            <person name="Spiering M.J."/>
            <person name="Tivey A."/>
            <person name="Gow N.A.R."/>
            <person name="Barrell B."/>
            <person name="Sullivan D.J."/>
            <person name="Berriman M."/>
        </authorList>
    </citation>
    <scope>NUCLEOTIDE SEQUENCE [LARGE SCALE GENOMIC DNA]</scope>
    <source>
        <strain evidence="5">CD36 / ATCC MYA-646 / CBS 7987 / NCPF 3949 / NRRL Y-17841</strain>
    </source>
</reference>
<dbReference type="HOGENOM" id="CLU_729574_0_0_1"/>
<dbReference type="PANTHER" id="PTHR28083">
    <property type="entry name" value="GOOD FOR FULL DBP5 ACTIVITY PROTEIN 2"/>
    <property type="match status" value="1"/>
</dbReference>
<dbReference type="Pfam" id="PF21762">
    <property type="entry name" value="DEDDh_C"/>
    <property type="match status" value="1"/>
</dbReference>
<accession>B9WJP6</accession>
<feature type="compositionally biased region" description="Basic and acidic residues" evidence="1">
    <location>
        <begin position="22"/>
        <end position="31"/>
    </location>
</feature>
<evidence type="ECO:0000313" key="3">
    <source>
        <dbReference type="CGD" id="CAL0000170176"/>
    </source>
</evidence>
<dbReference type="InterPro" id="IPR040151">
    <property type="entry name" value="Gfd2/YDR514C-like"/>
</dbReference>
<feature type="region of interest" description="Disordered" evidence="1">
    <location>
        <begin position="327"/>
        <end position="353"/>
    </location>
</feature>
<protein>
    <submittedName>
        <fullName evidence="4">Good for full dbp5 activity protein 2 homologue, putative</fullName>
    </submittedName>
</protein>
<dbReference type="GO" id="GO:0003676">
    <property type="term" value="F:nucleic acid binding"/>
    <property type="evidence" value="ECO:0007669"/>
    <property type="project" value="InterPro"/>
</dbReference>
<feature type="compositionally biased region" description="Basic and acidic residues" evidence="1">
    <location>
        <begin position="327"/>
        <end position="339"/>
    </location>
</feature>
<dbReference type="RefSeq" id="XP_002421261.1">
    <property type="nucleotide sequence ID" value="XM_002421216.1"/>
</dbReference>
<dbReference type="eggNOG" id="ENOG502QTQR">
    <property type="taxonomic scope" value="Eukaryota"/>
</dbReference>
<feature type="domain" description="Gfd2/YDR514C-like C-terminal" evidence="2">
    <location>
        <begin position="110"/>
        <end position="283"/>
    </location>
</feature>
<evidence type="ECO:0000256" key="1">
    <source>
        <dbReference type="SAM" id="MobiDB-lite"/>
    </source>
</evidence>
<dbReference type="GO" id="GO:0005634">
    <property type="term" value="C:nucleus"/>
    <property type="evidence" value="ECO:0007669"/>
    <property type="project" value="TreeGrafter"/>
</dbReference>
<sequence>MTGLPDPQENGKSRKAKNQIEVGRHYPNDKKPTYVISKEHLQEVTSHLETLPQFQTLEDEPLANHIAYESIVDKYASENGNFKTNPRLADPRTRNTLLELMKDVYGRKSVLFALDVEAWELDTNIVTEIGIAIYDPRGQASSLMPATIQLHIRIKEHLTRTNGKYVPHHAHNFNGNTSYIMSEYEAATLTQSLINFYFISAEKKGTGCYLVGHDLKGDVKWMNSLGVTFPSQFKSLDTNHLFRISHGKENISLKRALAFVQIPFAYLHNAGNDAYYTLLLAMKLCDPYSRVRYRLDVLINVETYPVLTKEEKNERKKRRRQARLEAIARGEHVEEEHQKQQASKQTTKKSNRKKLTCESIELESAIEVFEAMFKQ</sequence>
<name>B9WJP6_CANDC</name>
<dbReference type="VEuPathDB" id="FungiDB:CD36_70410"/>
<dbReference type="PANTHER" id="PTHR28083:SF1">
    <property type="entry name" value="GOOD FOR FULL DBP5 ACTIVITY PROTEIN 2"/>
    <property type="match status" value="1"/>
</dbReference>
<dbReference type="KEGG" id="cdu:CD36_70410"/>
<keyword evidence="5" id="KW-1185">Reference proteome</keyword>
<evidence type="ECO:0000259" key="2">
    <source>
        <dbReference type="Pfam" id="PF21762"/>
    </source>
</evidence>
<organism evidence="4 5">
    <name type="scientific">Candida dubliniensis (strain CD36 / ATCC MYA-646 / CBS 7987 / NCPF 3949 / NRRL Y-17841)</name>
    <name type="common">Yeast</name>
    <dbReference type="NCBI Taxonomy" id="573826"/>
    <lineage>
        <taxon>Eukaryota</taxon>
        <taxon>Fungi</taxon>
        <taxon>Dikarya</taxon>
        <taxon>Ascomycota</taxon>
        <taxon>Saccharomycotina</taxon>
        <taxon>Pichiomycetes</taxon>
        <taxon>Debaryomycetaceae</taxon>
        <taxon>Candida/Lodderomyces clade</taxon>
        <taxon>Candida</taxon>
    </lineage>
</organism>
<dbReference type="OrthoDB" id="5953249at2759"/>
<evidence type="ECO:0000313" key="4">
    <source>
        <dbReference type="EMBL" id="CAX40593.1"/>
    </source>
</evidence>
<dbReference type="GeneID" id="8049151"/>
<dbReference type="EMBL" id="FM992694">
    <property type="protein sequence ID" value="CAX40593.1"/>
    <property type="molecule type" value="Genomic_DNA"/>
</dbReference>
<dbReference type="InterPro" id="IPR048519">
    <property type="entry name" value="Gfd2/YDR514C-like_C"/>
</dbReference>
<feature type="region of interest" description="Disordered" evidence="1">
    <location>
        <begin position="1"/>
        <end position="31"/>
    </location>
</feature>
<dbReference type="Gene3D" id="3.30.420.10">
    <property type="entry name" value="Ribonuclease H-like superfamily/Ribonuclease H"/>
    <property type="match status" value="1"/>
</dbReference>
<dbReference type="SUPFAM" id="SSF53098">
    <property type="entry name" value="Ribonuclease H-like"/>
    <property type="match status" value="1"/>
</dbReference>
<gene>
    <name evidence="3" type="ordered locus">Cd36_70410</name>
    <name evidence="4" type="ORF">CD36_70410</name>
</gene>
<evidence type="ECO:0000313" key="5">
    <source>
        <dbReference type="Proteomes" id="UP000002605"/>
    </source>
</evidence>
<dbReference type="InterPro" id="IPR012337">
    <property type="entry name" value="RNaseH-like_sf"/>
</dbReference>
<dbReference type="AlphaFoldDB" id="B9WJP6"/>
<dbReference type="InterPro" id="IPR036397">
    <property type="entry name" value="RNaseH_sf"/>
</dbReference>
<dbReference type="CGD" id="CAL0000170176">
    <property type="gene designation" value="Cd36_70410"/>
</dbReference>
<dbReference type="Proteomes" id="UP000002605">
    <property type="component" value="Chromosome 7"/>
</dbReference>